<evidence type="ECO:0000256" key="2">
    <source>
        <dbReference type="PROSITE-ProRule" id="PRU00176"/>
    </source>
</evidence>
<dbReference type="PROSITE" id="PS50102">
    <property type="entry name" value="RRM"/>
    <property type="match status" value="1"/>
</dbReference>
<evidence type="ECO:0000313" key="8">
    <source>
        <dbReference type="Proteomes" id="UP000663870"/>
    </source>
</evidence>
<protein>
    <recommendedName>
        <fullName evidence="4">RRM domain-containing protein</fullName>
    </recommendedName>
</protein>
<dbReference type="InterPro" id="IPR000504">
    <property type="entry name" value="RRM_dom"/>
</dbReference>
<reference evidence="5" key="1">
    <citation type="submission" date="2021-02" db="EMBL/GenBank/DDBJ databases">
        <authorList>
            <person name="Nowell W R."/>
        </authorList>
    </citation>
    <scope>NUCLEOTIDE SEQUENCE</scope>
</reference>
<dbReference type="GO" id="GO:0006406">
    <property type="term" value="P:mRNA export from nucleus"/>
    <property type="evidence" value="ECO:0007669"/>
    <property type="project" value="TreeGrafter"/>
</dbReference>
<feature type="compositionally biased region" description="Polar residues" evidence="3">
    <location>
        <begin position="263"/>
        <end position="295"/>
    </location>
</feature>
<dbReference type="PANTHER" id="PTHR19965:SF94">
    <property type="entry name" value="FI13061P-RELATED"/>
    <property type="match status" value="1"/>
</dbReference>
<comment type="caution">
    <text evidence="5">The sequence shown here is derived from an EMBL/GenBank/DDBJ whole genome shotgun (WGS) entry which is preliminary data.</text>
</comment>
<dbReference type="Pfam" id="PF00076">
    <property type="entry name" value="RRM_1"/>
    <property type="match status" value="1"/>
</dbReference>
<dbReference type="InterPro" id="IPR051229">
    <property type="entry name" value="ALYREF_mRNA_export"/>
</dbReference>
<feature type="compositionally biased region" description="Low complexity" evidence="3">
    <location>
        <begin position="218"/>
        <end position="230"/>
    </location>
</feature>
<dbReference type="Gene3D" id="3.30.70.330">
    <property type="match status" value="1"/>
</dbReference>
<dbReference type="AlphaFoldDB" id="A0A813RY54"/>
<dbReference type="InterPro" id="IPR035979">
    <property type="entry name" value="RBD_domain_sf"/>
</dbReference>
<feature type="region of interest" description="Disordered" evidence="3">
    <location>
        <begin position="88"/>
        <end position="112"/>
    </location>
</feature>
<dbReference type="Proteomes" id="UP000663870">
    <property type="component" value="Unassembled WGS sequence"/>
</dbReference>
<feature type="compositionally biased region" description="Acidic residues" evidence="3">
    <location>
        <begin position="88"/>
        <end position="103"/>
    </location>
</feature>
<evidence type="ECO:0000256" key="1">
    <source>
        <dbReference type="ARBA" id="ARBA00022884"/>
    </source>
</evidence>
<evidence type="ECO:0000313" key="5">
    <source>
        <dbReference type="EMBL" id="CAF0791317.1"/>
    </source>
</evidence>
<keyword evidence="1 2" id="KW-0694">RNA-binding</keyword>
<dbReference type="GO" id="GO:0005634">
    <property type="term" value="C:nucleus"/>
    <property type="evidence" value="ECO:0007669"/>
    <property type="project" value="TreeGrafter"/>
</dbReference>
<feature type="region of interest" description="Disordered" evidence="3">
    <location>
        <begin position="1"/>
        <end position="43"/>
    </location>
</feature>
<dbReference type="GO" id="GO:0003729">
    <property type="term" value="F:mRNA binding"/>
    <property type="evidence" value="ECO:0007669"/>
    <property type="project" value="TreeGrafter"/>
</dbReference>
<sequence length="437" mass="49535">MKVKPKTTAANATNRISALDRLSKPTPNNNNKRIHQRLSAPTNRTITDARQLLTNRNTPMFDARQLLSRQSSKNLNTSLIIRKDIVQAEEEEEEQDDDDDEQNPEVISSFNNVQLVSRTPNLSFEKKNNNTFVALQNSNSTESISFTKTITNTLFQHENDNRQFQTSNTQLSSSDKKLAISFVKDQYRKRPKSPSPRSLSPPPIIRRLHDASIQTAHSSSLSLSRSPVRSNSHRRNLDEYDDYYEPPIKRNSSRNTTIDKEQQALSTVLKNSPKRTSTNASDNIRTKRNSSIQSNSDARTVLVTNLQSSVTEDDVVELFSEVGHINEIITLSRGCVQVTYSKREYAEEAVAKYHNRLLDGQLIYVSLQQTSSHSTKSSKNSSLSRYSKDNSSSQSINDNEYLKSNSNKIIIDPTFMRQALFNSSNNTTNPVQFQVKL</sequence>
<feature type="compositionally biased region" description="Low complexity" evidence="3">
    <location>
        <begin position="373"/>
        <end position="384"/>
    </location>
</feature>
<feature type="region of interest" description="Disordered" evidence="3">
    <location>
        <begin position="215"/>
        <end position="295"/>
    </location>
</feature>
<keyword evidence="8" id="KW-1185">Reference proteome</keyword>
<dbReference type="EMBL" id="CAJNOL010000063">
    <property type="protein sequence ID" value="CAF0805647.1"/>
    <property type="molecule type" value="Genomic_DNA"/>
</dbReference>
<dbReference type="SUPFAM" id="SSF54928">
    <property type="entry name" value="RNA-binding domain, RBD"/>
    <property type="match status" value="1"/>
</dbReference>
<evidence type="ECO:0000313" key="7">
    <source>
        <dbReference type="Proteomes" id="UP000663854"/>
    </source>
</evidence>
<dbReference type="EMBL" id="CAJNOH010000036">
    <property type="protein sequence ID" value="CAF0791317.1"/>
    <property type="molecule type" value="Genomic_DNA"/>
</dbReference>
<evidence type="ECO:0000259" key="4">
    <source>
        <dbReference type="PROSITE" id="PS50102"/>
    </source>
</evidence>
<feature type="region of interest" description="Disordered" evidence="3">
    <location>
        <begin position="373"/>
        <end position="399"/>
    </location>
</feature>
<feature type="compositionally biased region" description="Polar residues" evidence="3">
    <location>
        <begin position="389"/>
        <end position="399"/>
    </location>
</feature>
<proteinExistence type="predicted"/>
<gene>
    <name evidence="6" type="ORF">JXQ802_LOCUS4462</name>
    <name evidence="5" type="ORF">PYM288_LOCUS4143</name>
</gene>
<organism evidence="5 7">
    <name type="scientific">Rotaria sordida</name>
    <dbReference type="NCBI Taxonomy" id="392033"/>
    <lineage>
        <taxon>Eukaryota</taxon>
        <taxon>Metazoa</taxon>
        <taxon>Spiralia</taxon>
        <taxon>Gnathifera</taxon>
        <taxon>Rotifera</taxon>
        <taxon>Eurotatoria</taxon>
        <taxon>Bdelloidea</taxon>
        <taxon>Philodinida</taxon>
        <taxon>Philodinidae</taxon>
        <taxon>Rotaria</taxon>
    </lineage>
</organism>
<dbReference type="SMART" id="SM00360">
    <property type="entry name" value="RRM"/>
    <property type="match status" value="1"/>
</dbReference>
<name>A0A813RY54_9BILA</name>
<evidence type="ECO:0000256" key="3">
    <source>
        <dbReference type="SAM" id="MobiDB-lite"/>
    </source>
</evidence>
<accession>A0A813RY54</accession>
<feature type="domain" description="RRM" evidence="4">
    <location>
        <begin position="299"/>
        <end position="370"/>
    </location>
</feature>
<dbReference type="Proteomes" id="UP000663854">
    <property type="component" value="Unassembled WGS sequence"/>
</dbReference>
<dbReference type="PANTHER" id="PTHR19965">
    <property type="entry name" value="RNA AND EXPORT FACTOR BINDING PROTEIN"/>
    <property type="match status" value="1"/>
</dbReference>
<evidence type="ECO:0000313" key="6">
    <source>
        <dbReference type="EMBL" id="CAF0805647.1"/>
    </source>
</evidence>
<feature type="region of interest" description="Disordered" evidence="3">
    <location>
        <begin position="185"/>
        <end position="204"/>
    </location>
</feature>
<dbReference type="InterPro" id="IPR012677">
    <property type="entry name" value="Nucleotide-bd_a/b_plait_sf"/>
</dbReference>